<sequence>MMLGVKIAGYGYEQHPLIDGAAFLSDPLFWPTYLSSMLMPQDDSFVTEAFGVEVEDCYEYSDRRLRDPDAWPVFQLGLRDGHEVNVVFFNLPREYFCDFLLCRPGGEYALRLATVGGHEMRPGLSWPELGTTADFSGAPYGVVEPNARLLLLLPALGDRDLPPEATARVAAALTSCGAGTRVDDLAAYLLENLPRPTWRHVDGVRVSDGRYSMRNPDGPAGLAPADLLEISTALAEIS</sequence>
<name>A0ABP8SQM7_9ACTN</name>
<evidence type="ECO:0000313" key="2">
    <source>
        <dbReference type="Proteomes" id="UP001500307"/>
    </source>
</evidence>
<protein>
    <submittedName>
        <fullName evidence="1">Uncharacterized protein</fullName>
    </submittedName>
</protein>
<reference evidence="2" key="1">
    <citation type="journal article" date="2019" name="Int. J. Syst. Evol. Microbiol.">
        <title>The Global Catalogue of Microorganisms (GCM) 10K type strain sequencing project: providing services to taxonomists for standard genome sequencing and annotation.</title>
        <authorList>
            <consortium name="The Broad Institute Genomics Platform"/>
            <consortium name="The Broad Institute Genome Sequencing Center for Infectious Disease"/>
            <person name="Wu L."/>
            <person name="Ma J."/>
        </authorList>
    </citation>
    <scope>NUCLEOTIDE SEQUENCE [LARGE SCALE GENOMIC DNA]</scope>
    <source>
        <strain evidence="2">JCM 3175</strain>
    </source>
</reference>
<dbReference type="Proteomes" id="UP001500307">
    <property type="component" value="Unassembled WGS sequence"/>
</dbReference>
<dbReference type="EMBL" id="BAABGU010000019">
    <property type="protein sequence ID" value="GAA4572719.1"/>
    <property type="molecule type" value="Genomic_DNA"/>
</dbReference>
<comment type="caution">
    <text evidence="1">The sequence shown here is derived from an EMBL/GenBank/DDBJ whole genome shotgun (WGS) entry which is preliminary data.</text>
</comment>
<evidence type="ECO:0000313" key="1">
    <source>
        <dbReference type="EMBL" id="GAA4572719.1"/>
    </source>
</evidence>
<gene>
    <name evidence="1" type="ORF">GCM10023176_36230</name>
</gene>
<proteinExistence type="predicted"/>
<organism evidence="1 2">
    <name type="scientific">Micromonospora coerulea</name>
    <dbReference type="NCBI Taxonomy" id="47856"/>
    <lineage>
        <taxon>Bacteria</taxon>
        <taxon>Bacillati</taxon>
        <taxon>Actinomycetota</taxon>
        <taxon>Actinomycetes</taxon>
        <taxon>Micromonosporales</taxon>
        <taxon>Micromonosporaceae</taxon>
        <taxon>Micromonospora</taxon>
    </lineage>
</organism>
<accession>A0ABP8SQM7</accession>
<keyword evidence="2" id="KW-1185">Reference proteome</keyword>